<feature type="transmembrane region" description="Helical" evidence="1">
    <location>
        <begin position="38"/>
        <end position="55"/>
    </location>
</feature>
<keyword evidence="3" id="KW-0406">Ion transport</keyword>
<keyword evidence="3" id="KW-0813">Transport</keyword>
<feature type="transmembrane region" description="Helical" evidence="1">
    <location>
        <begin position="200"/>
        <end position="217"/>
    </location>
</feature>
<keyword evidence="1" id="KW-0472">Membrane</keyword>
<dbReference type="GO" id="GO:0034220">
    <property type="term" value="P:monoatomic ion transmembrane transport"/>
    <property type="evidence" value="ECO:0007669"/>
    <property type="project" value="UniProtKB-KW"/>
</dbReference>
<feature type="transmembrane region" description="Helical" evidence="1">
    <location>
        <begin position="89"/>
        <end position="107"/>
    </location>
</feature>
<dbReference type="RefSeq" id="WP_279244346.1">
    <property type="nucleotide sequence ID" value="NZ_SHNN01000001.1"/>
</dbReference>
<keyword evidence="3" id="KW-0407">Ion channel</keyword>
<feature type="transmembrane region" description="Helical" evidence="1">
    <location>
        <begin position="119"/>
        <end position="143"/>
    </location>
</feature>
<keyword evidence="1" id="KW-0812">Transmembrane</keyword>
<keyword evidence="1" id="KW-1133">Transmembrane helix</keyword>
<dbReference type="Proteomes" id="UP001143362">
    <property type="component" value="Unassembled WGS sequence"/>
</dbReference>
<evidence type="ECO:0000313" key="4">
    <source>
        <dbReference type="Proteomes" id="UP001143362"/>
    </source>
</evidence>
<evidence type="ECO:0000256" key="1">
    <source>
        <dbReference type="SAM" id="Phobius"/>
    </source>
</evidence>
<dbReference type="SUPFAM" id="SSF81324">
    <property type="entry name" value="Voltage-gated potassium channels"/>
    <property type="match status" value="1"/>
</dbReference>
<dbReference type="Gene3D" id="1.10.287.70">
    <property type="match status" value="1"/>
</dbReference>
<dbReference type="Pfam" id="PF07885">
    <property type="entry name" value="Ion_trans_2"/>
    <property type="match status" value="1"/>
</dbReference>
<accession>A0ABT3TDW1</accession>
<comment type="caution">
    <text evidence="3">The sequence shown here is derived from an EMBL/GenBank/DDBJ whole genome shotgun (WGS) entry which is preliminary data.</text>
</comment>
<protein>
    <submittedName>
        <fullName evidence="3">Two pore domain potassium channel family protein</fullName>
    </submittedName>
</protein>
<name>A0ABT3TDW1_9GAMM</name>
<feature type="transmembrane region" description="Helical" evidence="1">
    <location>
        <begin position="67"/>
        <end position="83"/>
    </location>
</feature>
<dbReference type="EMBL" id="SHNN01000001">
    <property type="protein sequence ID" value="MCX2980370.1"/>
    <property type="molecule type" value="Genomic_DNA"/>
</dbReference>
<organism evidence="3 4">
    <name type="scientific">Candidatus Litorirhabdus singularis</name>
    <dbReference type="NCBI Taxonomy" id="2518993"/>
    <lineage>
        <taxon>Bacteria</taxon>
        <taxon>Pseudomonadati</taxon>
        <taxon>Pseudomonadota</taxon>
        <taxon>Gammaproteobacteria</taxon>
        <taxon>Cellvibrionales</taxon>
        <taxon>Halieaceae</taxon>
        <taxon>Candidatus Litorirhabdus</taxon>
    </lineage>
</organism>
<keyword evidence="4" id="KW-1185">Reference proteome</keyword>
<feature type="transmembrane region" description="Helical" evidence="1">
    <location>
        <begin position="12"/>
        <end position="32"/>
    </location>
</feature>
<reference evidence="3" key="1">
    <citation type="submission" date="2019-02" db="EMBL/GenBank/DDBJ databases">
        <authorList>
            <person name="Li S.-H."/>
        </authorList>
    </citation>
    <scope>NUCLEOTIDE SEQUENCE</scope>
    <source>
        <strain evidence="3">IMCC14734</strain>
    </source>
</reference>
<evidence type="ECO:0000259" key="2">
    <source>
        <dbReference type="Pfam" id="PF07885"/>
    </source>
</evidence>
<sequence length="223" mass="24866">MSATSPTERDNFIWLLIALVTLLFSGALMQQLELEDGASLINISISFTLLVAVWSMERRKAWYQSRIGLTVFIAAIGIGDYFLNSAGLSLLQLIFIFSFFSFTTLLACRQILFQGSVDLNKIIGAICIYIMMGLTWAFSYLLVEEIFPGSMLGFTEADWHANLQDAVYYSFVTLTTLGYGEITPVQPLARFLAYMEALTGQFYIAILVASLIGIRLAKIRDGD</sequence>
<dbReference type="InterPro" id="IPR013099">
    <property type="entry name" value="K_chnl_dom"/>
</dbReference>
<proteinExistence type="predicted"/>
<gene>
    <name evidence="3" type="ORF">EYC98_05730</name>
</gene>
<evidence type="ECO:0000313" key="3">
    <source>
        <dbReference type="EMBL" id="MCX2980370.1"/>
    </source>
</evidence>
<feature type="domain" description="Potassium channel" evidence="2">
    <location>
        <begin position="143"/>
        <end position="211"/>
    </location>
</feature>